<dbReference type="InterPro" id="IPR036938">
    <property type="entry name" value="PAP2/HPO_sf"/>
</dbReference>
<dbReference type="SUPFAM" id="SSF48317">
    <property type="entry name" value="Acid phosphatase/Vanadium-dependent haloperoxidase"/>
    <property type="match status" value="1"/>
</dbReference>
<dbReference type="Proteomes" id="UP001477870">
    <property type="component" value="Unassembled WGS sequence"/>
</dbReference>
<dbReference type="SMART" id="SM00014">
    <property type="entry name" value="acidPPc"/>
    <property type="match status" value="1"/>
</dbReference>
<evidence type="ECO:0000256" key="1">
    <source>
        <dbReference type="SAM" id="Phobius"/>
    </source>
</evidence>
<dbReference type="InterPro" id="IPR000326">
    <property type="entry name" value="PAP2/HPO"/>
</dbReference>
<feature type="transmembrane region" description="Helical" evidence="1">
    <location>
        <begin position="12"/>
        <end position="32"/>
    </location>
</feature>
<name>A0ABU9T7J2_9HYPH</name>
<reference evidence="3 4" key="1">
    <citation type="submission" date="2024-03" db="EMBL/GenBank/DDBJ databases">
        <title>Community enrichment and isolation of bacterial strains for fucoidan degradation.</title>
        <authorList>
            <person name="Sichert A."/>
        </authorList>
    </citation>
    <scope>NUCLEOTIDE SEQUENCE [LARGE SCALE GENOMIC DNA]</scope>
    <source>
        <strain evidence="3 4">AS62</strain>
    </source>
</reference>
<proteinExistence type="predicted"/>
<keyword evidence="1" id="KW-0812">Transmembrane</keyword>
<feature type="transmembrane region" description="Helical" evidence="1">
    <location>
        <begin position="220"/>
        <end position="238"/>
    </location>
</feature>
<feature type="transmembrane region" description="Helical" evidence="1">
    <location>
        <begin position="78"/>
        <end position="99"/>
    </location>
</feature>
<evidence type="ECO:0000259" key="2">
    <source>
        <dbReference type="SMART" id="SM00014"/>
    </source>
</evidence>
<feature type="transmembrane region" description="Helical" evidence="1">
    <location>
        <begin position="194"/>
        <end position="214"/>
    </location>
</feature>
<dbReference type="EMBL" id="JBBMQO010000005">
    <property type="protein sequence ID" value="MEM5502097.1"/>
    <property type="molecule type" value="Genomic_DNA"/>
</dbReference>
<evidence type="ECO:0000313" key="3">
    <source>
        <dbReference type="EMBL" id="MEM5502097.1"/>
    </source>
</evidence>
<protein>
    <submittedName>
        <fullName evidence="3">Phosphatase PAP2 family protein</fullName>
    </submittedName>
</protein>
<feature type="domain" description="Phosphatidic acid phosphatase type 2/haloperoxidase" evidence="2">
    <location>
        <begin position="114"/>
        <end position="235"/>
    </location>
</feature>
<comment type="caution">
    <text evidence="3">The sequence shown here is derived from an EMBL/GenBank/DDBJ whole genome shotgun (WGS) entry which is preliminary data.</text>
</comment>
<gene>
    <name evidence="3" type="ORF">WNY59_10895</name>
</gene>
<keyword evidence="4" id="KW-1185">Reference proteome</keyword>
<organism evidence="3 4">
    <name type="scientific">Ahrensia kielensis</name>
    <dbReference type="NCBI Taxonomy" id="76980"/>
    <lineage>
        <taxon>Bacteria</taxon>
        <taxon>Pseudomonadati</taxon>
        <taxon>Pseudomonadota</taxon>
        <taxon>Alphaproteobacteria</taxon>
        <taxon>Hyphomicrobiales</taxon>
        <taxon>Ahrensiaceae</taxon>
        <taxon>Ahrensia</taxon>
    </lineage>
</organism>
<dbReference type="Pfam" id="PF01569">
    <property type="entry name" value="PAP2"/>
    <property type="match status" value="1"/>
</dbReference>
<feature type="transmembrane region" description="Helical" evidence="1">
    <location>
        <begin position="111"/>
        <end position="131"/>
    </location>
</feature>
<keyword evidence="1" id="KW-1133">Transmembrane helix</keyword>
<sequence length="248" mass="27388">MQTQSDNGFGFWSKPLFLIAMLFLWSAILVFFRTYPAIDMAVANFFYHEVACSANAATQPCFGFPVAMNSIMATIRNILHRAPVFIGVGLIILLIYSYHKGKRAVDSAFRNQSLVLANLIIGTLLVVNSGFKENFGRVRPRDIIDFGGKSDFTLAGDFIGQCVSNCSFPSGEAAAGGWLLCCGLLFAPRWRKPAYIALFILGAAMALLRVTFGAHFISDVLLGYITTLITCSILAIAFERIQKWRMSR</sequence>
<evidence type="ECO:0000313" key="4">
    <source>
        <dbReference type="Proteomes" id="UP001477870"/>
    </source>
</evidence>
<keyword evidence="1" id="KW-0472">Membrane</keyword>
<dbReference type="CDD" id="cd03396">
    <property type="entry name" value="PAP2_like_6"/>
    <property type="match status" value="1"/>
</dbReference>
<dbReference type="Gene3D" id="1.20.144.10">
    <property type="entry name" value="Phosphatidic acid phosphatase type 2/haloperoxidase"/>
    <property type="match status" value="1"/>
</dbReference>
<accession>A0ABU9T7J2</accession>
<dbReference type="RefSeq" id="WP_342848458.1">
    <property type="nucleotide sequence ID" value="NZ_JBBMQO010000005.1"/>
</dbReference>